<dbReference type="OrthoDB" id="10257301at2759"/>
<protein>
    <submittedName>
        <fullName evidence="1">Uncharacterized protein</fullName>
    </submittedName>
</protein>
<dbReference type="EMBL" id="ML179576">
    <property type="protein sequence ID" value="THU84861.1"/>
    <property type="molecule type" value="Genomic_DNA"/>
</dbReference>
<sequence length="126" mass="13737">MLLPRVSLSLLSAASHVFEHGWVQQIDIDSPKNTYSGYFPSSDPYQDPVPDRIIPPPSSSAELDVLSQSLSNAILKFRRSDAAIEDVSFVTLPNERVGLVIATTDGSPWIAELNYPHDESQDPGSG</sequence>
<keyword evidence="2" id="KW-1185">Reference proteome</keyword>
<evidence type="ECO:0000313" key="1">
    <source>
        <dbReference type="EMBL" id="THU84861.1"/>
    </source>
</evidence>
<evidence type="ECO:0000313" key="2">
    <source>
        <dbReference type="Proteomes" id="UP000297245"/>
    </source>
</evidence>
<dbReference type="Proteomes" id="UP000297245">
    <property type="component" value="Unassembled WGS sequence"/>
</dbReference>
<reference evidence="1 2" key="1">
    <citation type="journal article" date="2019" name="Nat. Ecol. Evol.">
        <title>Megaphylogeny resolves global patterns of mushroom evolution.</title>
        <authorList>
            <person name="Varga T."/>
            <person name="Krizsan K."/>
            <person name="Foldi C."/>
            <person name="Dima B."/>
            <person name="Sanchez-Garcia M."/>
            <person name="Sanchez-Ramirez S."/>
            <person name="Szollosi G.J."/>
            <person name="Szarkandi J.G."/>
            <person name="Papp V."/>
            <person name="Albert L."/>
            <person name="Andreopoulos W."/>
            <person name="Angelini C."/>
            <person name="Antonin V."/>
            <person name="Barry K.W."/>
            <person name="Bougher N.L."/>
            <person name="Buchanan P."/>
            <person name="Buyck B."/>
            <person name="Bense V."/>
            <person name="Catcheside P."/>
            <person name="Chovatia M."/>
            <person name="Cooper J."/>
            <person name="Damon W."/>
            <person name="Desjardin D."/>
            <person name="Finy P."/>
            <person name="Geml J."/>
            <person name="Haridas S."/>
            <person name="Hughes K."/>
            <person name="Justo A."/>
            <person name="Karasinski D."/>
            <person name="Kautmanova I."/>
            <person name="Kiss B."/>
            <person name="Kocsube S."/>
            <person name="Kotiranta H."/>
            <person name="LaButti K.M."/>
            <person name="Lechner B.E."/>
            <person name="Liimatainen K."/>
            <person name="Lipzen A."/>
            <person name="Lukacs Z."/>
            <person name="Mihaltcheva S."/>
            <person name="Morgado L.N."/>
            <person name="Niskanen T."/>
            <person name="Noordeloos M.E."/>
            <person name="Ohm R.A."/>
            <person name="Ortiz-Santana B."/>
            <person name="Ovrebo C."/>
            <person name="Racz N."/>
            <person name="Riley R."/>
            <person name="Savchenko A."/>
            <person name="Shiryaev A."/>
            <person name="Soop K."/>
            <person name="Spirin V."/>
            <person name="Szebenyi C."/>
            <person name="Tomsovsky M."/>
            <person name="Tulloss R.E."/>
            <person name="Uehling J."/>
            <person name="Grigoriev I.V."/>
            <person name="Vagvolgyi C."/>
            <person name="Papp T."/>
            <person name="Martin F.M."/>
            <person name="Miettinen O."/>
            <person name="Hibbett D.S."/>
            <person name="Nagy L.G."/>
        </authorList>
    </citation>
    <scope>NUCLEOTIDE SEQUENCE [LARGE SCALE GENOMIC DNA]</scope>
    <source>
        <strain evidence="1 2">CBS 962.96</strain>
    </source>
</reference>
<proteinExistence type="predicted"/>
<organism evidence="1 2">
    <name type="scientific">Dendrothele bispora (strain CBS 962.96)</name>
    <dbReference type="NCBI Taxonomy" id="1314807"/>
    <lineage>
        <taxon>Eukaryota</taxon>
        <taxon>Fungi</taxon>
        <taxon>Dikarya</taxon>
        <taxon>Basidiomycota</taxon>
        <taxon>Agaricomycotina</taxon>
        <taxon>Agaricomycetes</taxon>
        <taxon>Agaricomycetidae</taxon>
        <taxon>Agaricales</taxon>
        <taxon>Agaricales incertae sedis</taxon>
        <taxon>Dendrothele</taxon>
    </lineage>
</organism>
<name>A0A4S8L8I5_DENBC</name>
<gene>
    <name evidence="1" type="ORF">K435DRAFT_869849</name>
</gene>
<accession>A0A4S8L8I5</accession>
<dbReference type="AlphaFoldDB" id="A0A4S8L8I5"/>